<evidence type="ECO:0008006" key="5">
    <source>
        <dbReference type="Google" id="ProtNLM"/>
    </source>
</evidence>
<dbReference type="GeneID" id="41716985"/>
<accession>A0A510E0J3</accession>
<sequence>MKSTVSVSKEVKELLEKEERDGDKVLDKSLTWDEFFREVFKPEEPPKLTEEEARS</sequence>
<evidence type="ECO:0000313" key="3">
    <source>
        <dbReference type="Proteomes" id="UP000322983"/>
    </source>
</evidence>
<evidence type="ECO:0000313" key="4">
    <source>
        <dbReference type="Proteomes" id="UP000325030"/>
    </source>
</evidence>
<keyword evidence="3" id="KW-1185">Reference proteome</keyword>
<dbReference type="EMBL" id="AP018929">
    <property type="protein sequence ID" value="BBG23270.1"/>
    <property type="molecule type" value="Genomic_DNA"/>
</dbReference>
<dbReference type="Proteomes" id="UP000322983">
    <property type="component" value="Chromosome"/>
</dbReference>
<organism evidence="1 3">
    <name type="scientific">Sulfuracidifex tepidarius</name>
    <dbReference type="NCBI Taxonomy" id="1294262"/>
    <lineage>
        <taxon>Archaea</taxon>
        <taxon>Thermoproteota</taxon>
        <taxon>Thermoprotei</taxon>
        <taxon>Sulfolobales</taxon>
        <taxon>Sulfolobaceae</taxon>
        <taxon>Sulfuracidifex</taxon>
    </lineage>
</organism>
<protein>
    <recommendedName>
        <fullName evidence="5">VapB-type antitoxin</fullName>
    </recommendedName>
</protein>
<proteinExistence type="predicted"/>
<dbReference type="RefSeq" id="WP_054846058.1">
    <property type="nucleotide sequence ID" value="NZ_AP018929.1"/>
</dbReference>
<accession>A0A510DT10</accession>
<dbReference type="KEGG" id="step:IC006_0554"/>
<dbReference type="EMBL" id="AP018930">
    <property type="protein sequence ID" value="BBG26021.1"/>
    <property type="molecule type" value="Genomic_DNA"/>
</dbReference>
<dbReference type="AlphaFoldDB" id="A0A510DT10"/>
<dbReference type="Proteomes" id="UP000325030">
    <property type="component" value="Chromosome"/>
</dbReference>
<gene>
    <name evidence="1" type="ORF">IC006_0554</name>
    <name evidence="2" type="ORF">IC007_0526</name>
</gene>
<reference evidence="1 3" key="2">
    <citation type="journal article" date="2020" name="Int. J. Syst. Evol. Microbiol.">
        <title>Sulfuracidifex tepidarius gen. nov., sp. nov. and transfer of Sulfolobus metallicus Huber and Stetter 1992 to the genus Sulfuracidifex as Sulfuracidifex metallicus comb. nov.</title>
        <authorList>
            <person name="Itoh T."/>
            <person name="Miura T."/>
            <person name="Sakai H.D."/>
            <person name="Kato S."/>
            <person name="Ohkuma M."/>
            <person name="Takashina T."/>
        </authorList>
    </citation>
    <scope>NUCLEOTIDE SEQUENCE [LARGE SCALE GENOMIC DNA]</scope>
    <source>
        <strain evidence="1 3">IC-006</strain>
        <strain evidence="2">IC-007</strain>
    </source>
</reference>
<evidence type="ECO:0000313" key="2">
    <source>
        <dbReference type="EMBL" id="BBG26021.1"/>
    </source>
</evidence>
<reference evidence="4" key="1">
    <citation type="submission" date="2018-09" db="EMBL/GenBank/DDBJ databases">
        <title>Complete Genome Sequencing of Sulfolobus sp. JCM 16834.</title>
        <authorList>
            <person name="Kato S."/>
            <person name="Itoh T."/>
            <person name="Ohkuma M."/>
        </authorList>
    </citation>
    <scope>NUCLEOTIDE SEQUENCE [LARGE SCALE GENOMIC DNA]</scope>
    <source>
        <strain evidence="4">IC-007</strain>
    </source>
</reference>
<evidence type="ECO:0000313" key="1">
    <source>
        <dbReference type="EMBL" id="BBG23270.1"/>
    </source>
</evidence>
<name>A0A510DT10_9CREN</name>